<evidence type="ECO:0000256" key="5">
    <source>
        <dbReference type="ARBA" id="ARBA00022801"/>
    </source>
</evidence>
<dbReference type="GO" id="GO:0006508">
    <property type="term" value="P:proteolysis"/>
    <property type="evidence" value="ECO:0007669"/>
    <property type="project" value="UniProtKB-KW"/>
</dbReference>
<organism evidence="12 13">
    <name type="scientific">Flavisolibacter ginsenosidimutans</name>
    <dbReference type="NCBI Taxonomy" id="661481"/>
    <lineage>
        <taxon>Bacteria</taxon>
        <taxon>Pseudomonadati</taxon>
        <taxon>Bacteroidota</taxon>
        <taxon>Chitinophagia</taxon>
        <taxon>Chitinophagales</taxon>
        <taxon>Chitinophagaceae</taxon>
        <taxon>Flavisolibacter</taxon>
    </lineage>
</organism>
<proteinExistence type="inferred from homology"/>
<evidence type="ECO:0000259" key="11">
    <source>
        <dbReference type="Pfam" id="PF07705"/>
    </source>
</evidence>
<dbReference type="GO" id="GO:0008237">
    <property type="term" value="F:metallopeptidase activity"/>
    <property type="evidence" value="ECO:0007669"/>
    <property type="project" value="UniProtKB-KW"/>
</dbReference>
<feature type="signal peptide" evidence="9">
    <location>
        <begin position="1"/>
        <end position="22"/>
    </location>
</feature>
<evidence type="ECO:0000256" key="3">
    <source>
        <dbReference type="ARBA" id="ARBA00022723"/>
    </source>
</evidence>
<dbReference type="Gene3D" id="2.60.40.10">
    <property type="entry name" value="Immunoglobulins"/>
    <property type="match status" value="3"/>
</dbReference>
<dbReference type="InterPro" id="IPR026444">
    <property type="entry name" value="Secre_tail"/>
</dbReference>
<gene>
    <name evidence="12" type="ORF">FSB75_03815</name>
</gene>
<feature type="domain" description="CARDB" evidence="11">
    <location>
        <begin position="686"/>
        <end position="771"/>
    </location>
</feature>
<evidence type="ECO:0000313" key="12">
    <source>
        <dbReference type="EMBL" id="QEC55065.1"/>
    </source>
</evidence>
<reference evidence="12 13" key="1">
    <citation type="journal article" date="2015" name="Int. J. Syst. Evol. Microbiol.">
        <title>Flavisolibacter ginsenosidimutans sp. nov., with ginsenoside-converting activity isolated from soil used for cultivating ginseng.</title>
        <authorList>
            <person name="Zhao Y."/>
            <person name="Liu Q."/>
            <person name="Kang M.S."/>
            <person name="Jin F."/>
            <person name="Yu H."/>
            <person name="Im W.T."/>
        </authorList>
    </citation>
    <scope>NUCLEOTIDE SEQUENCE [LARGE SCALE GENOMIC DNA]</scope>
    <source>
        <strain evidence="12 13">Gsoil 636</strain>
    </source>
</reference>
<evidence type="ECO:0000256" key="8">
    <source>
        <dbReference type="ARBA" id="ARBA00023157"/>
    </source>
</evidence>
<dbReference type="Pfam" id="PF07705">
    <property type="entry name" value="CARDB"/>
    <property type="match status" value="1"/>
</dbReference>
<keyword evidence="5" id="KW-0378">Hydrolase</keyword>
<dbReference type="PANTHER" id="PTHR47466:SF1">
    <property type="entry name" value="METALLOPROTEASE MEP1 (AFU_ORTHOLOGUE AFUA_1G07730)-RELATED"/>
    <property type="match status" value="1"/>
</dbReference>
<dbReference type="InterPro" id="IPR011635">
    <property type="entry name" value="CARDB"/>
</dbReference>
<dbReference type="SUPFAM" id="SSF55486">
    <property type="entry name" value="Metalloproteases ('zincins'), catalytic domain"/>
    <property type="match status" value="1"/>
</dbReference>
<keyword evidence="3" id="KW-0479">Metal-binding</keyword>
<dbReference type="GO" id="GO:0046872">
    <property type="term" value="F:metal ion binding"/>
    <property type="evidence" value="ECO:0007669"/>
    <property type="project" value="UniProtKB-KW"/>
</dbReference>
<evidence type="ECO:0000256" key="6">
    <source>
        <dbReference type="ARBA" id="ARBA00022833"/>
    </source>
</evidence>
<dbReference type="InterPro" id="IPR008754">
    <property type="entry name" value="Peptidase_M43"/>
</dbReference>
<keyword evidence="2" id="KW-0645">Protease</keyword>
<comment type="similarity">
    <text evidence="1">Belongs to the peptidase M43B family.</text>
</comment>
<evidence type="ECO:0000256" key="2">
    <source>
        <dbReference type="ARBA" id="ARBA00022670"/>
    </source>
</evidence>
<evidence type="ECO:0000256" key="1">
    <source>
        <dbReference type="ARBA" id="ARBA00008721"/>
    </source>
</evidence>
<dbReference type="InterPro" id="IPR024079">
    <property type="entry name" value="MetalloPept_cat_dom_sf"/>
</dbReference>
<dbReference type="OrthoDB" id="6278496at2"/>
<evidence type="ECO:0000313" key="13">
    <source>
        <dbReference type="Proteomes" id="UP000321204"/>
    </source>
</evidence>
<keyword evidence="8" id="KW-1015">Disulfide bond</keyword>
<keyword evidence="7" id="KW-0482">Metalloprotease</keyword>
<dbReference type="Pfam" id="PF05572">
    <property type="entry name" value="Peptidase_M43"/>
    <property type="match status" value="1"/>
</dbReference>
<dbReference type="PANTHER" id="PTHR47466">
    <property type="match status" value="1"/>
</dbReference>
<dbReference type="Gene3D" id="3.40.390.10">
    <property type="entry name" value="Collagenase (Catalytic Domain)"/>
    <property type="match status" value="1"/>
</dbReference>
<dbReference type="NCBIfam" id="TIGR04183">
    <property type="entry name" value="Por_Secre_tail"/>
    <property type="match status" value="1"/>
</dbReference>
<name>A0A5B8UFB3_9BACT</name>
<dbReference type="InterPro" id="IPR013783">
    <property type="entry name" value="Ig-like_fold"/>
</dbReference>
<keyword evidence="13" id="KW-1185">Reference proteome</keyword>
<dbReference type="EMBL" id="CP042433">
    <property type="protein sequence ID" value="QEC55065.1"/>
    <property type="molecule type" value="Genomic_DNA"/>
</dbReference>
<evidence type="ECO:0000256" key="9">
    <source>
        <dbReference type="SAM" id="SignalP"/>
    </source>
</evidence>
<accession>A0A5B8UFB3</accession>
<feature type="domain" description="Peptidase M43 pregnancy-associated plasma-A" evidence="10">
    <location>
        <begin position="186"/>
        <end position="355"/>
    </location>
</feature>
<dbReference type="KEGG" id="fgg:FSB75_03815"/>
<dbReference type="NCBIfam" id="NF038128">
    <property type="entry name" value="choice_anch_J"/>
    <property type="match status" value="3"/>
</dbReference>
<dbReference type="Proteomes" id="UP000321204">
    <property type="component" value="Chromosome"/>
</dbReference>
<protein>
    <submittedName>
        <fullName evidence="12">T9SS type A sorting domain-containing protein</fullName>
    </submittedName>
</protein>
<dbReference type="RefSeq" id="WP_146783015.1">
    <property type="nucleotide sequence ID" value="NZ_BAABIO010000006.1"/>
</dbReference>
<evidence type="ECO:0000256" key="4">
    <source>
        <dbReference type="ARBA" id="ARBA00022729"/>
    </source>
</evidence>
<feature type="chain" id="PRO_5022844356" evidence="9">
    <location>
        <begin position="23"/>
        <end position="1354"/>
    </location>
</feature>
<evidence type="ECO:0000256" key="7">
    <source>
        <dbReference type="ARBA" id="ARBA00023049"/>
    </source>
</evidence>
<keyword evidence="6" id="KW-0862">Zinc</keyword>
<evidence type="ECO:0000259" key="10">
    <source>
        <dbReference type="Pfam" id="PF05572"/>
    </source>
</evidence>
<sequence length="1354" mass="144286">MKNFTLLRFFIPLLFFASFSSAQTPLQTATSVQVTRCGTWSAFENNLKNDPVFRAQYERGLQEYQASLEDLKNGRVSRTMRTSALPDSVVIPIVVHIVLPNPNIVTDADVQFFINRLNTDYAGRNADSANGSLFFSVRGHSKIRFALAKRTPSGTLTNGIERKVGNVQVALTTYQAVKHTSAGGLDPWDVTQYYNLWVGDAGTSGLLGIAPNIGAGNQTETTTSAVGIDGICVDYRGFSSNTCYTFGAFNLARTAVHEIGHNFGLYHINGDASCGDDFKQVIGTCALPSALLAPGDDTPTQTSLTSGCPNGSVASGCSAAPNPPGKMYQNYMDYTDDACYSMFTKGQVSRMEYILEFCRPGYLTSQGAVPPTGAVLLDAAPLASVNPGGTDLVGCTSTSYPSVLTAAGCAGTVSIQPKFRIVNNGATALTSLTVGYRFDNGAANSQTVTVNIPTGGTQVVTLTPSVNAAVGTHTFKFYTSAPNGSADAVPANDTLVQTLTVNAPSAGSLPVAEGFENTAFPPSPWTVIKVSGTGSTWVRGTPGKNSTGSLYINDYNNGTGNVDDFRSAQYTVSSTDSVVVSFDLAYKYYGSGTTTSFPDTLVVLASGDCGVSFTEVYKKWGVSLATAGGVAASYANPAATDWRRETIILPASVLANGKLQVIFRSKARLGNNIFLDNINIEKVVARDLKVVTLVSPVNNVCASTIAPQVTVTNNGSETINTFTVSYTLNGVAITPSTVVNTPLAPGASTTITLATTNVSSGAQTIVVSVSGVSFPSGLAEQEPNNNAITGNFTVVQLRTSIQEGFEAAPTGWTVSNPDGDNTWIIVAPGHNSARSAAIDNFDFNVVGHLDDLRSPFVNTGNYDSLFVSFDVAHHNYPGANDRLQVIAVTGCGTTFVPTTYSKAGATLATGGSQTTSFINPLESDWRRETVAIGRSVLGTGNNVLIAFRNTNDYGNNIFIDNVNIVPLFRRDLQVLSINQPASLSCSTSLTPSITLKNNGTETITGYKVQYSVDNGAPQTATVVTGVSIPRFATATINLSTMTTTVGTHTIKVYSFEPVTANGTGDEYTFNDTLTRSFNVLNTVSAPLVESFVGTAFPPANWTVLNPDGSITWRRNAAGSKNAGSAYVNTYNYASNGQIDDLVTPFVRYSDVDSVKLSFDLAASTYSYPGSTAIPLDTLEILASKDCGATFTSVYKKYGTDLQTINAPNDPQTAEFIPTGLNQWRAENIDLSQYSGSNQIALIFRVTNNFENNIFIDNVNLRTQILPPQLKQQGYVVYPSTFHNSFGVWHYQTPTNLKFLNVYNSAGQLVWTKQFSGNADRQMTIDLTGKAAGVYMVELGYTDASRNVTQKVVKY</sequence>
<keyword evidence="4 9" id="KW-0732">Signal</keyword>